<comment type="caution">
    <text evidence="2">The sequence shown here is derived from an EMBL/GenBank/DDBJ whole genome shotgun (WGS) entry which is preliminary data.</text>
</comment>
<reference evidence="2 3" key="1">
    <citation type="submission" date="2020-04" db="EMBL/GenBank/DDBJ databases">
        <authorList>
            <person name="Liu S."/>
        </authorList>
    </citation>
    <scope>NUCLEOTIDE SEQUENCE [LARGE SCALE GENOMIC DNA]</scope>
    <source>
        <strain evidence="2 3">CGMCC 1.15091</strain>
    </source>
</reference>
<feature type="transmembrane region" description="Helical" evidence="1">
    <location>
        <begin position="83"/>
        <end position="102"/>
    </location>
</feature>
<evidence type="ECO:0000256" key="1">
    <source>
        <dbReference type="SAM" id="Phobius"/>
    </source>
</evidence>
<dbReference type="EMBL" id="JAAZSR010000031">
    <property type="protein sequence ID" value="NKX49690.1"/>
    <property type="molecule type" value="Genomic_DNA"/>
</dbReference>
<evidence type="ECO:0008006" key="4">
    <source>
        <dbReference type="Google" id="ProtNLM"/>
    </source>
</evidence>
<evidence type="ECO:0000313" key="2">
    <source>
        <dbReference type="EMBL" id="NKX49690.1"/>
    </source>
</evidence>
<name>A0ABX1JK41_9MICC</name>
<feature type="transmembrane region" description="Helical" evidence="1">
    <location>
        <begin position="12"/>
        <end position="34"/>
    </location>
</feature>
<proteinExistence type="predicted"/>
<organism evidence="2 3">
    <name type="scientific">Arthrobacter deserti</name>
    <dbReference type="NCBI Taxonomy" id="1742687"/>
    <lineage>
        <taxon>Bacteria</taxon>
        <taxon>Bacillati</taxon>
        <taxon>Actinomycetota</taxon>
        <taxon>Actinomycetes</taxon>
        <taxon>Micrococcales</taxon>
        <taxon>Micrococcaceae</taxon>
        <taxon>Arthrobacter</taxon>
    </lineage>
</organism>
<protein>
    <recommendedName>
        <fullName evidence="4">DUF2339 domain-containing protein</fullName>
    </recommendedName>
</protein>
<keyword evidence="1" id="KW-1133">Transmembrane helix</keyword>
<accession>A0ABX1JK41</accession>
<keyword evidence="1" id="KW-0812">Transmembrane</keyword>
<feature type="transmembrane region" description="Helical" evidence="1">
    <location>
        <begin position="133"/>
        <end position="152"/>
    </location>
</feature>
<feature type="non-terminal residue" evidence="2">
    <location>
        <position position="1"/>
    </location>
</feature>
<sequence>NAGWIYAAQAGAIDLTLIAILLLLAVLAAAVHVLNRHPDETRADGLLVDAPVGMYLGWILPAAAATAASWLTVRQIGFWDPTIWAVLAVAVVSFAGATAAMAGRGRLSGALALAWFLAWLLLARWVGPPQSPPVAIAAGFGLFFVLVCGLTSRSDAEHEERLSLRRATPAPS</sequence>
<keyword evidence="3" id="KW-1185">Reference proteome</keyword>
<evidence type="ECO:0000313" key="3">
    <source>
        <dbReference type="Proteomes" id="UP000523795"/>
    </source>
</evidence>
<feature type="transmembrane region" description="Helical" evidence="1">
    <location>
        <begin position="46"/>
        <end position="71"/>
    </location>
</feature>
<gene>
    <name evidence="2" type="ORF">HER39_03675</name>
</gene>
<keyword evidence="1" id="KW-0472">Membrane</keyword>
<dbReference type="Proteomes" id="UP000523795">
    <property type="component" value="Unassembled WGS sequence"/>
</dbReference>
<feature type="transmembrane region" description="Helical" evidence="1">
    <location>
        <begin position="109"/>
        <end position="127"/>
    </location>
</feature>